<dbReference type="AlphaFoldDB" id="A0AAN8EGF4"/>
<keyword evidence="10" id="KW-1185">Reference proteome</keyword>
<evidence type="ECO:0000256" key="2">
    <source>
        <dbReference type="ARBA" id="ARBA00022801"/>
    </source>
</evidence>
<evidence type="ECO:0000256" key="4">
    <source>
        <dbReference type="PIRSR" id="PIRSR606710-1"/>
    </source>
</evidence>
<gene>
    <name evidence="9" type="ORF">OHC33_003672</name>
</gene>
<evidence type="ECO:0000256" key="3">
    <source>
        <dbReference type="ARBA" id="ARBA00023295"/>
    </source>
</evidence>
<comment type="caution">
    <text evidence="9">The sequence shown here is derived from an EMBL/GenBank/DDBJ whole genome shotgun (WGS) entry which is preliminary data.</text>
</comment>
<feature type="site" description="Important for catalytic activity, responsible for pKa modulation of the active site Glu and correct orientation of both the proton donor and substrate" evidence="5">
    <location>
        <position position="158"/>
    </location>
</feature>
<evidence type="ECO:0000256" key="1">
    <source>
        <dbReference type="ARBA" id="ARBA00009865"/>
    </source>
</evidence>
<feature type="signal peptide" evidence="7">
    <location>
        <begin position="1"/>
        <end position="19"/>
    </location>
</feature>
<dbReference type="InterPro" id="IPR006710">
    <property type="entry name" value="Glyco_hydro_43"/>
</dbReference>
<dbReference type="GO" id="GO:0004553">
    <property type="term" value="F:hydrolase activity, hydrolyzing O-glycosyl compounds"/>
    <property type="evidence" value="ECO:0007669"/>
    <property type="project" value="InterPro"/>
</dbReference>
<dbReference type="PANTHER" id="PTHR42812:SF17">
    <property type="entry name" value="BETA-XYLOSIDASE C-TERMINAL CONCANAVALIN A-LIKE DOMAIN-CONTAINING PROTEIN-RELATED"/>
    <property type="match status" value="1"/>
</dbReference>
<accession>A0AAN8EGF4</accession>
<comment type="similarity">
    <text evidence="1 6">Belongs to the glycosyl hydrolase 43 family.</text>
</comment>
<evidence type="ECO:0000313" key="10">
    <source>
        <dbReference type="Proteomes" id="UP001316803"/>
    </source>
</evidence>
<feature type="active site" description="Proton acceptor" evidence="4">
    <location>
        <position position="38"/>
    </location>
</feature>
<evidence type="ECO:0000259" key="8">
    <source>
        <dbReference type="Pfam" id="PF17851"/>
    </source>
</evidence>
<dbReference type="InterPro" id="IPR051795">
    <property type="entry name" value="Glycosyl_Hydrlase_43"/>
</dbReference>
<dbReference type="InterPro" id="IPR041542">
    <property type="entry name" value="GH43_C2"/>
</dbReference>
<feature type="active site" description="Proton donor" evidence="4">
    <location>
        <position position="209"/>
    </location>
</feature>
<sequence>MSIKTFSLWLLSLQGVLSAALPRNTSYTNPILPGHHSDPSCISVGDTFYCVTSTFNLFPGLPIYASKDLINWKHVSNALHREDQYSGYLQIQGQQDGIYAPTLRHHDGIFYIIVAFQRLEADGETGFDFLIFNSTDPYDPESWDTPIVYNTPDLGSFDNDIFFDDDGQAYVTVHVFDIVGVNQYPIDPSTGEYGDNYNLWNGTGNIWPEGPHMYKKDGYYYLTLAEGGTGPNHQVTVARSEGNIRGPYEAYENNPILTNANTTQYFQAVGHADIFQDQAGNWWATALSIRGGPDNQYYPMGRETVLTPVKWEEGGWPQPEPVRGHMTGPLLPPSRNVGGEQGVWLKDGDNYETFDGPSLPIHFIHYLFPPHNLYSFTDGRLQVNPTTQNLTGIESFDASSDQVALIARRQTDTLFTYGVTMDFSPAAAREEAGITLFLSQNQHADLGIVMLDGSPQVRFRITGIGAVNPYETETLVPLDPMLQDRPLRLEMQAVSETSYVFTYGADGNGGPLQTIGMTDASLVSGGNGSFVGSYVGVYASSNGGSGQTPAYYTKWMYEGQGQMIDYNEMIES</sequence>
<reference evidence="9 10" key="1">
    <citation type="submission" date="2022-12" db="EMBL/GenBank/DDBJ databases">
        <title>Genomic features and morphological characterization of a novel Knufia sp. strain isolated from spacecraft assembly facility.</title>
        <authorList>
            <person name="Teixeira M."/>
            <person name="Chander A.M."/>
            <person name="Stajich J.E."/>
            <person name="Venkateswaran K."/>
        </authorList>
    </citation>
    <scope>NUCLEOTIDE SEQUENCE [LARGE SCALE GENOMIC DNA]</scope>
    <source>
        <strain evidence="9 10">FJI-L2-BK-P2</strain>
    </source>
</reference>
<dbReference type="EMBL" id="JAKLMC020000007">
    <property type="protein sequence ID" value="KAK5954993.1"/>
    <property type="molecule type" value="Genomic_DNA"/>
</dbReference>
<evidence type="ECO:0000256" key="5">
    <source>
        <dbReference type="PIRSR" id="PIRSR606710-2"/>
    </source>
</evidence>
<dbReference type="PANTHER" id="PTHR42812">
    <property type="entry name" value="BETA-XYLOSIDASE"/>
    <property type="match status" value="1"/>
</dbReference>
<keyword evidence="2 6" id="KW-0378">Hydrolase</keyword>
<dbReference type="Proteomes" id="UP001316803">
    <property type="component" value="Unassembled WGS sequence"/>
</dbReference>
<dbReference type="SUPFAM" id="SSF75005">
    <property type="entry name" value="Arabinanase/levansucrase/invertase"/>
    <property type="match status" value="1"/>
</dbReference>
<keyword evidence="3 6" id="KW-0326">Glycosidase</keyword>
<protein>
    <recommendedName>
        <fullName evidence="8">Beta-xylosidase C-terminal Concanavalin A-like domain-containing protein</fullName>
    </recommendedName>
</protein>
<dbReference type="Pfam" id="PF04616">
    <property type="entry name" value="Glyco_hydro_43"/>
    <property type="match status" value="1"/>
</dbReference>
<dbReference type="SUPFAM" id="SSF49899">
    <property type="entry name" value="Concanavalin A-like lectins/glucanases"/>
    <property type="match status" value="1"/>
</dbReference>
<dbReference type="Gene3D" id="2.115.10.20">
    <property type="entry name" value="Glycosyl hydrolase domain, family 43"/>
    <property type="match status" value="1"/>
</dbReference>
<keyword evidence="7" id="KW-0732">Signal</keyword>
<proteinExistence type="inferred from homology"/>
<dbReference type="Gene3D" id="2.60.120.200">
    <property type="match status" value="1"/>
</dbReference>
<feature type="domain" description="Beta-xylosidase C-terminal Concanavalin A-like" evidence="8">
    <location>
        <begin position="353"/>
        <end position="558"/>
    </location>
</feature>
<evidence type="ECO:0000256" key="6">
    <source>
        <dbReference type="RuleBase" id="RU361187"/>
    </source>
</evidence>
<evidence type="ECO:0000256" key="7">
    <source>
        <dbReference type="SAM" id="SignalP"/>
    </source>
</evidence>
<dbReference type="InterPro" id="IPR013320">
    <property type="entry name" value="ConA-like_dom_sf"/>
</dbReference>
<dbReference type="GO" id="GO:0005975">
    <property type="term" value="P:carbohydrate metabolic process"/>
    <property type="evidence" value="ECO:0007669"/>
    <property type="project" value="InterPro"/>
</dbReference>
<name>A0AAN8EGF4_9EURO</name>
<dbReference type="CDD" id="cd18833">
    <property type="entry name" value="GH43_PcXyl-like"/>
    <property type="match status" value="1"/>
</dbReference>
<organism evidence="9 10">
    <name type="scientific">Knufia fluminis</name>
    <dbReference type="NCBI Taxonomy" id="191047"/>
    <lineage>
        <taxon>Eukaryota</taxon>
        <taxon>Fungi</taxon>
        <taxon>Dikarya</taxon>
        <taxon>Ascomycota</taxon>
        <taxon>Pezizomycotina</taxon>
        <taxon>Eurotiomycetes</taxon>
        <taxon>Chaetothyriomycetidae</taxon>
        <taxon>Chaetothyriales</taxon>
        <taxon>Trichomeriaceae</taxon>
        <taxon>Knufia</taxon>
    </lineage>
</organism>
<dbReference type="Pfam" id="PF17851">
    <property type="entry name" value="GH43_C2"/>
    <property type="match status" value="1"/>
</dbReference>
<evidence type="ECO:0000313" key="9">
    <source>
        <dbReference type="EMBL" id="KAK5954993.1"/>
    </source>
</evidence>
<feature type="chain" id="PRO_5042869945" description="Beta-xylosidase C-terminal Concanavalin A-like domain-containing protein" evidence="7">
    <location>
        <begin position="20"/>
        <end position="572"/>
    </location>
</feature>
<dbReference type="InterPro" id="IPR023296">
    <property type="entry name" value="Glyco_hydro_beta-prop_sf"/>
</dbReference>